<keyword evidence="5" id="KW-0520">NAD</keyword>
<dbReference type="PROSITE" id="PS00059">
    <property type="entry name" value="ADH_ZINC"/>
    <property type="match status" value="1"/>
</dbReference>
<dbReference type="GO" id="GO:0008270">
    <property type="term" value="F:zinc ion binding"/>
    <property type="evidence" value="ECO:0007669"/>
    <property type="project" value="InterPro"/>
</dbReference>
<comment type="similarity">
    <text evidence="6">Belongs to the zinc-containing alcohol dehydrogenase family.</text>
</comment>
<dbReference type="SUPFAM" id="SSF51735">
    <property type="entry name" value="NAD(P)-binding Rossmann-fold domains"/>
    <property type="match status" value="1"/>
</dbReference>
<dbReference type="Gene3D" id="3.90.180.10">
    <property type="entry name" value="Medium-chain alcohol dehydrogenases, catalytic domain"/>
    <property type="match status" value="1"/>
</dbReference>
<evidence type="ECO:0000259" key="7">
    <source>
        <dbReference type="Pfam" id="PF00107"/>
    </source>
</evidence>
<keyword evidence="10" id="KW-1185">Reference proteome</keyword>
<dbReference type="SUPFAM" id="SSF50129">
    <property type="entry name" value="GroES-like"/>
    <property type="match status" value="2"/>
</dbReference>
<dbReference type="GO" id="GO:0046294">
    <property type="term" value="P:formaldehyde catabolic process"/>
    <property type="evidence" value="ECO:0007669"/>
    <property type="project" value="TreeGrafter"/>
</dbReference>
<dbReference type="Pfam" id="PF08240">
    <property type="entry name" value="ADH_N"/>
    <property type="match status" value="1"/>
</dbReference>
<feature type="domain" description="Alcohol dehydrogenase-like C-terminal" evidence="7">
    <location>
        <begin position="210"/>
        <end position="333"/>
    </location>
</feature>
<dbReference type="Proteomes" id="UP000245699">
    <property type="component" value="Unassembled WGS sequence"/>
</dbReference>
<evidence type="ECO:0000256" key="2">
    <source>
        <dbReference type="ARBA" id="ARBA00022723"/>
    </source>
</evidence>
<evidence type="ECO:0000256" key="1">
    <source>
        <dbReference type="ARBA" id="ARBA00001947"/>
    </source>
</evidence>
<evidence type="ECO:0000256" key="5">
    <source>
        <dbReference type="ARBA" id="ARBA00023027"/>
    </source>
</evidence>
<evidence type="ECO:0000313" key="9">
    <source>
        <dbReference type="EMBL" id="PVU98664.1"/>
    </source>
</evidence>
<dbReference type="PANTHER" id="PTHR43880:SF12">
    <property type="entry name" value="ALCOHOL DEHYDROGENASE CLASS-3"/>
    <property type="match status" value="1"/>
</dbReference>
<evidence type="ECO:0000256" key="3">
    <source>
        <dbReference type="ARBA" id="ARBA00022833"/>
    </source>
</evidence>
<accession>A0A2T9Z2A1</accession>
<dbReference type="FunFam" id="3.40.50.720:FF:000003">
    <property type="entry name" value="S-(hydroxymethyl)glutathione dehydrogenase"/>
    <property type="match status" value="1"/>
</dbReference>
<dbReference type="InterPro" id="IPR013154">
    <property type="entry name" value="ADH-like_N"/>
</dbReference>
<dbReference type="STRING" id="61424.A0A2T9Z2A1"/>
<evidence type="ECO:0000313" key="10">
    <source>
        <dbReference type="Proteomes" id="UP000245699"/>
    </source>
</evidence>
<evidence type="ECO:0000256" key="4">
    <source>
        <dbReference type="ARBA" id="ARBA00023002"/>
    </source>
</evidence>
<reference evidence="9 10" key="1">
    <citation type="journal article" date="2018" name="MBio">
        <title>Comparative Genomics Reveals the Core Gene Toolbox for the Fungus-Insect Symbiosis.</title>
        <authorList>
            <person name="Wang Y."/>
            <person name="Stata M."/>
            <person name="Wang W."/>
            <person name="Stajich J.E."/>
            <person name="White M.M."/>
            <person name="Moncalvo J.M."/>
        </authorList>
    </citation>
    <scope>NUCLEOTIDE SEQUENCE [LARGE SCALE GENOMIC DNA]</scope>
    <source>
        <strain evidence="9 10">AUS-77-4</strain>
    </source>
</reference>
<dbReference type="InterPro" id="IPR011032">
    <property type="entry name" value="GroES-like_sf"/>
</dbReference>
<dbReference type="Gene3D" id="3.40.50.720">
    <property type="entry name" value="NAD(P)-binding Rossmann-like Domain"/>
    <property type="match status" value="1"/>
</dbReference>
<evidence type="ECO:0000259" key="8">
    <source>
        <dbReference type="Pfam" id="PF08240"/>
    </source>
</evidence>
<dbReference type="GO" id="GO:0051903">
    <property type="term" value="F:S-(hydroxymethyl)glutathione dehydrogenase [NAD(P)+] activity"/>
    <property type="evidence" value="ECO:0007669"/>
    <property type="project" value="TreeGrafter"/>
</dbReference>
<proteinExistence type="inferred from homology"/>
<dbReference type="InterPro" id="IPR036291">
    <property type="entry name" value="NAD(P)-bd_dom_sf"/>
</dbReference>
<comment type="caution">
    <text evidence="9">The sequence shown here is derived from an EMBL/GenBank/DDBJ whole genome shotgun (WGS) entry which is preliminary data.</text>
</comment>
<dbReference type="InterPro" id="IPR013149">
    <property type="entry name" value="ADH-like_C"/>
</dbReference>
<keyword evidence="3 6" id="KW-0862">Zinc</keyword>
<dbReference type="EMBL" id="MBFT01000071">
    <property type="protein sequence ID" value="PVU98664.1"/>
    <property type="molecule type" value="Genomic_DNA"/>
</dbReference>
<comment type="cofactor">
    <cofactor evidence="1 6">
        <name>Zn(2+)</name>
        <dbReference type="ChEBI" id="CHEBI:29105"/>
    </cofactor>
</comment>
<keyword evidence="4" id="KW-0560">Oxidoreductase</keyword>
<dbReference type="GO" id="GO:0005829">
    <property type="term" value="C:cytosol"/>
    <property type="evidence" value="ECO:0007669"/>
    <property type="project" value="TreeGrafter"/>
</dbReference>
<name>A0A2T9Z2A1_9FUNG</name>
<protein>
    <recommendedName>
        <fullName evidence="11">Enoyl reductase (ER) domain-containing protein</fullName>
    </recommendedName>
</protein>
<evidence type="ECO:0000256" key="6">
    <source>
        <dbReference type="RuleBase" id="RU361277"/>
    </source>
</evidence>
<dbReference type="Pfam" id="PF00107">
    <property type="entry name" value="ADH_zinc_N"/>
    <property type="match status" value="1"/>
</dbReference>
<dbReference type="OrthoDB" id="256333at2759"/>
<dbReference type="InterPro" id="IPR002328">
    <property type="entry name" value="ADH_Zn_CS"/>
</dbReference>
<dbReference type="AlphaFoldDB" id="A0A2T9Z2A1"/>
<evidence type="ECO:0008006" key="11">
    <source>
        <dbReference type="Google" id="ProtNLM"/>
    </source>
</evidence>
<dbReference type="PANTHER" id="PTHR43880">
    <property type="entry name" value="ALCOHOL DEHYDROGENASE"/>
    <property type="match status" value="1"/>
</dbReference>
<gene>
    <name evidence="9" type="ORF">BB559_001363</name>
</gene>
<feature type="domain" description="Alcohol dehydrogenase-like N-terminal" evidence="8">
    <location>
        <begin position="40"/>
        <end position="168"/>
    </location>
</feature>
<sequence>MTTDNTISYEGKTITCKAAVAWEAGKPMSIEDVEVAPPKANEVRIKITHSSICHSDSHVLAGNTPNTKFPIILGHESAGIVESVGEGVTAFSPGDHVIPLFLPDCGKCMFCKSGKTNLCLGLTSTWGRGLMEDGTTRFTCKGQEIYHFMGVSTFSQYSVVSAYSVTKVDHEAPLDRVCLLGCCIPTGVGAVQNTAKVFKGATVAVFGCGALGLSVIQGAKMAEAGEIIALDINPGKFDKAREFGATRVMNPLDYKEKIEDVLKREYNGGVDFSFDTSGGNVGVMNSAFECTTNGWGLSVVISVAKAGDTVSTIPFNMIRGKSWTGCFYGGVKGSDLGEYVKNYMEGKLMIDEYVTRNITLDTINEGFDDLHAGKCIRQIIPMHE</sequence>
<organism evidence="9 10">
    <name type="scientific">Furculomyces boomerangus</name>
    <dbReference type="NCBI Taxonomy" id="61424"/>
    <lineage>
        <taxon>Eukaryota</taxon>
        <taxon>Fungi</taxon>
        <taxon>Fungi incertae sedis</taxon>
        <taxon>Zoopagomycota</taxon>
        <taxon>Kickxellomycotina</taxon>
        <taxon>Harpellomycetes</taxon>
        <taxon>Harpellales</taxon>
        <taxon>Harpellaceae</taxon>
        <taxon>Furculomyces</taxon>
    </lineage>
</organism>
<keyword evidence="2 6" id="KW-0479">Metal-binding</keyword>
<dbReference type="FunFam" id="3.90.180.10:FF:000067">
    <property type="entry name" value="alcohol dehydrogenase 1-like isoform X1"/>
    <property type="match status" value="1"/>
</dbReference>